<comment type="caution">
    <text evidence="7">The sequence shown here is derived from an EMBL/GenBank/DDBJ whole genome shotgun (WGS) entry which is preliminary data.</text>
</comment>
<dbReference type="GO" id="GO:0006099">
    <property type="term" value="P:tricarboxylic acid cycle"/>
    <property type="evidence" value="ECO:0007669"/>
    <property type="project" value="TreeGrafter"/>
</dbReference>
<reference evidence="7 8" key="1">
    <citation type="submission" date="2019-03" db="EMBL/GenBank/DDBJ databases">
        <title>Genomic Encyclopedia of Type Strains, Phase IV (KMG-IV): sequencing the most valuable type-strain genomes for metagenomic binning, comparative biology and taxonomic classification.</title>
        <authorList>
            <person name="Goeker M."/>
        </authorList>
    </citation>
    <scope>NUCLEOTIDE SEQUENCE [LARGE SCALE GENOMIC DNA]</scope>
    <source>
        <strain evidence="7 8">DSM 25287</strain>
    </source>
</reference>
<evidence type="ECO:0000256" key="4">
    <source>
        <dbReference type="ARBA" id="ARBA00047593"/>
    </source>
</evidence>
<feature type="non-terminal residue" evidence="7">
    <location>
        <position position="1"/>
    </location>
</feature>
<dbReference type="PANTHER" id="PTHR11815">
    <property type="entry name" value="SUCCINYL-COA SYNTHETASE BETA CHAIN"/>
    <property type="match status" value="1"/>
</dbReference>
<dbReference type="GO" id="GO:0006104">
    <property type="term" value="P:succinyl-CoA metabolic process"/>
    <property type="evidence" value="ECO:0007669"/>
    <property type="project" value="TreeGrafter"/>
</dbReference>
<dbReference type="Gene3D" id="3.30.470.20">
    <property type="entry name" value="ATP-grasp fold, B domain"/>
    <property type="match status" value="1"/>
</dbReference>
<keyword evidence="8" id="KW-1185">Reference proteome</keyword>
<keyword evidence="1" id="KW-0436">Ligase</keyword>
<dbReference type="GO" id="GO:0042709">
    <property type="term" value="C:succinate-CoA ligase complex"/>
    <property type="evidence" value="ECO:0007669"/>
    <property type="project" value="TreeGrafter"/>
</dbReference>
<dbReference type="SUPFAM" id="SSF56059">
    <property type="entry name" value="Glutathione synthetase ATP-binding domain-like"/>
    <property type="match status" value="1"/>
</dbReference>
<dbReference type="PANTHER" id="PTHR11815:SF10">
    <property type="entry name" value="SUCCINATE--COA LIGASE [GDP-FORMING] SUBUNIT BETA, MITOCHONDRIAL"/>
    <property type="match status" value="1"/>
</dbReference>
<feature type="domain" description="ATP-citrate synthase citrate-binding" evidence="6">
    <location>
        <begin position="247"/>
        <end position="405"/>
    </location>
</feature>
<keyword evidence="2" id="KW-0547">Nucleotide-binding</keyword>
<evidence type="ECO:0000256" key="1">
    <source>
        <dbReference type="ARBA" id="ARBA00022598"/>
    </source>
</evidence>
<dbReference type="Pfam" id="PF08442">
    <property type="entry name" value="ATP-grasp_2"/>
    <property type="match status" value="1"/>
</dbReference>
<dbReference type="GO" id="GO:0004775">
    <property type="term" value="F:succinate-CoA ligase (ADP-forming) activity"/>
    <property type="evidence" value="ECO:0007669"/>
    <property type="project" value="TreeGrafter"/>
</dbReference>
<dbReference type="InterPro" id="IPR016102">
    <property type="entry name" value="Succinyl-CoA_synth-like"/>
</dbReference>
<dbReference type="AlphaFoldDB" id="A0A4R2KWD4"/>
<evidence type="ECO:0000259" key="6">
    <source>
        <dbReference type="Pfam" id="PF16114"/>
    </source>
</evidence>
<accession>A0A4R2KWD4</accession>
<dbReference type="Pfam" id="PF16114">
    <property type="entry name" value="Citrate_bind"/>
    <property type="match status" value="1"/>
</dbReference>
<dbReference type="EMBL" id="SLWY01000048">
    <property type="protein sequence ID" value="TCO75559.1"/>
    <property type="molecule type" value="Genomic_DNA"/>
</dbReference>
<evidence type="ECO:0000259" key="5">
    <source>
        <dbReference type="Pfam" id="PF08442"/>
    </source>
</evidence>
<sequence length="428" mass="46583">GGEAMQITGMLHGARLLQYVDFPTAEVLGPEADEDAIKALIARCGSVFIKPIFKGGVGKKGKSGLLGRARDLKGALAEKERLYFAEHRVGHVVSKAQGVTFEGAVAAEHEVYFSISDATRFRAPTITLTHKGGMDIEELERRYVAEVPFEALTGLKSFVIANALADIGAPKELVSPLVQHLPKLWELFHHYGMTTLELNPIRMMPGKGGRLVPVACDFKCGFDRDDPRWERLGLPAHLFSADTSDFEQEINALRTYQGQSDVYVINSAGTILAPTFGGGANSLVTQALGDDAIISSDFGGNPPYEKMRDVARICFKHWLRQSNVLFIIGGKSNNTDIEVTFRGMADALREHFGAYGPTPLYVVVGRGGPNLIRGMGVLKDTCEALGLPYRFFGFDSAMSEVVNHAQAVDRWMKAGGRTQVARRLGLAA</sequence>
<dbReference type="Gene3D" id="3.40.50.261">
    <property type="entry name" value="Succinyl-CoA synthetase domains"/>
    <property type="match status" value="1"/>
</dbReference>
<keyword evidence="3" id="KW-0012">Acyltransferase</keyword>
<protein>
    <submittedName>
        <fullName evidence="7">Succinyl-CoA synthetase beta subunit</fullName>
    </submittedName>
</protein>
<dbReference type="Proteomes" id="UP000295765">
    <property type="component" value="Unassembled WGS sequence"/>
</dbReference>
<dbReference type="InterPro" id="IPR013650">
    <property type="entry name" value="ATP-grasp_succ-CoA_synth-type"/>
</dbReference>
<dbReference type="GO" id="GO:0000166">
    <property type="term" value="F:nucleotide binding"/>
    <property type="evidence" value="ECO:0007669"/>
    <property type="project" value="UniProtKB-KW"/>
</dbReference>
<feature type="domain" description="ATP-grasp fold succinyl-CoA synthetase-type" evidence="5">
    <location>
        <begin position="89"/>
        <end position="201"/>
    </location>
</feature>
<comment type="catalytic activity">
    <reaction evidence="4">
        <text>oxaloacetate + acetyl-CoA + ADP + phosphate = citrate + ATP + CoA</text>
        <dbReference type="Rhea" id="RHEA:21160"/>
        <dbReference type="ChEBI" id="CHEBI:16452"/>
        <dbReference type="ChEBI" id="CHEBI:16947"/>
        <dbReference type="ChEBI" id="CHEBI:30616"/>
        <dbReference type="ChEBI" id="CHEBI:43474"/>
        <dbReference type="ChEBI" id="CHEBI:57287"/>
        <dbReference type="ChEBI" id="CHEBI:57288"/>
        <dbReference type="ChEBI" id="CHEBI:456216"/>
        <dbReference type="EC" id="2.3.3.8"/>
    </reaction>
</comment>
<evidence type="ECO:0000313" key="7">
    <source>
        <dbReference type="EMBL" id="TCO75559.1"/>
    </source>
</evidence>
<name>A0A4R2KWD4_9GAMM</name>
<dbReference type="InterPro" id="IPR032263">
    <property type="entry name" value="Citrate-bd"/>
</dbReference>
<organism evidence="7 8">
    <name type="scientific">Plasticicumulans lactativorans</name>
    <dbReference type="NCBI Taxonomy" id="1133106"/>
    <lineage>
        <taxon>Bacteria</taxon>
        <taxon>Pseudomonadati</taxon>
        <taxon>Pseudomonadota</taxon>
        <taxon>Gammaproteobacteria</taxon>
        <taxon>Candidatus Competibacteraceae</taxon>
        <taxon>Plasticicumulans</taxon>
    </lineage>
</organism>
<proteinExistence type="predicted"/>
<evidence type="ECO:0000313" key="8">
    <source>
        <dbReference type="Proteomes" id="UP000295765"/>
    </source>
</evidence>
<dbReference type="GO" id="GO:0003878">
    <property type="term" value="F:ATP citrate synthase activity"/>
    <property type="evidence" value="ECO:0007669"/>
    <property type="project" value="UniProtKB-EC"/>
</dbReference>
<gene>
    <name evidence="7" type="ORF">EV699_1481</name>
</gene>
<keyword evidence="3" id="KW-0808">Transferase</keyword>
<evidence type="ECO:0000256" key="3">
    <source>
        <dbReference type="ARBA" id="ARBA00023315"/>
    </source>
</evidence>
<evidence type="ECO:0000256" key="2">
    <source>
        <dbReference type="ARBA" id="ARBA00022741"/>
    </source>
</evidence>